<dbReference type="Proteomes" id="UP001642409">
    <property type="component" value="Unassembled WGS sequence"/>
</dbReference>
<keyword evidence="1" id="KW-1133">Transmembrane helix</keyword>
<reference evidence="3 4" key="2">
    <citation type="submission" date="2024-07" db="EMBL/GenBank/DDBJ databases">
        <authorList>
            <person name="Akdeniz Z."/>
        </authorList>
    </citation>
    <scope>NUCLEOTIDE SEQUENCE [LARGE SCALE GENOMIC DNA]</scope>
</reference>
<reference evidence="2" key="1">
    <citation type="submission" date="2023-06" db="EMBL/GenBank/DDBJ databases">
        <authorList>
            <person name="Kurt Z."/>
        </authorList>
    </citation>
    <scope>NUCLEOTIDE SEQUENCE</scope>
</reference>
<keyword evidence="1" id="KW-0812">Transmembrane</keyword>
<evidence type="ECO:0000256" key="1">
    <source>
        <dbReference type="SAM" id="Phobius"/>
    </source>
</evidence>
<feature type="transmembrane region" description="Helical" evidence="1">
    <location>
        <begin position="173"/>
        <end position="190"/>
    </location>
</feature>
<evidence type="ECO:0000313" key="4">
    <source>
        <dbReference type="Proteomes" id="UP001642409"/>
    </source>
</evidence>
<proteinExistence type="predicted"/>
<gene>
    <name evidence="2" type="ORF">HINF_LOCUS24900</name>
    <name evidence="3" type="ORF">HINF_LOCUS27924</name>
</gene>
<dbReference type="AlphaFoldDB" id="A0AA86U0M6"/>
<accession>A0AA86U0M6</accession>
<sequence>MRALKSDDCRCGSLLVLYSLCLKRHFELTAFQPQGGHDRVRVALSSPGWQETGITQLSTVRRGESVIIMPWTRHPKKTQSDRQFYSGQDSKYMIRRRRDQSIESRRERVLESKEHVIHQQGTSVMRSQSSASNIISMQSSFHRQQHVTGNRVSETCASIICYIFKRRQFEPTLWHLLSNALYILYIYIVAVPDSIFQFQLSKSVCRQILLIPSILKITNYIHRQSAYQIRNQCAWRNTTHVHIQLIYTGISTFTLFILYISLTLQHRMRHLAVIFASIQMYNFLSN</sequence>
<feature type="transmembrane region" description="Helical" evidence="1">
    <location>
        <begin position="245"/>
        <end position="264"/>
    </location>
</feature>
<organism evidence="2">
    <name type="scientific">Hexamita inflata</name>
    <dbReference type="NCBI Taxonomy" id="28002"/>
    <lineage>
        <taxon>Eukaryota</taxon>
        <taxon>Metamonada</taxon>
        <taxon>Diplomonadida</taxon>
        <taxon>Hexamitidae</taxon>
        <taxon>Hexamitinae</taxon>
        <taxon>Hexamita</taxon>
    </lineage>
</organism>
<dbReference type="EMBL" id="CATOUU010000644">
    <property type="protein sequence ID" value="CAI9937255.1"/>
    <property type="molecule type" value="Genomic_DNA"/>
</dbReference>
<comment type="caution">
    <text evidence="2">The sequence shown here is derived from an EMBL/GenBank/DDBJ whole genome shotgun (WGS) entry which is preliminary data.</text>
</comment>
<name>A0AA86U0M6_9EUKA</name>
<keyword evidence="1" id="KW-0472">Membrane</keyword>
<protein>
    <submittedName>
        <fullName evidence="3">Hypothetical_protein</fullName>
    </submittedName>
</protein>
<keyword evidence="4" id="KW-1185">Reference proteome</keyword>
<evidence type="ECO:0000313" key="2">
    <source>
        <dbReference type="EMBL" id="CAI9937255.1"/>
    </source>
</evidence>
<dbReference type="EMBL" id="CAXDID020000087">
    <property type="protein sequence ID" value="CAL6020923.1"/>
    <property type="molecule type" value="Genomic_DNA"/>
</dbReference>
<evidence type="ECO:0000313" key="3">
    <source>
        <dbReference type="EMBL" id="CAL6020923.1"/>
    </source>
</evidence>